<dbReference type="EMBL" id="LGUC01000001">
    <property type="protein sequence ID" value="KPN30157.1"/>
    <property type="molecule type" value="Genomic_DNA"/>
</dbReference>
<accession>A0A0P7HU51</accession>
<comment type="caution">
    <text evidence="2">The sequence shown here is derived from an EMBL/GenBank/DDBJ whole genome shotgun (WGS) entry which is preliminary data.</text>
</comment>
<dbReference type="AlphaFoldDB" id="A0A0P7HU51"/>
<protein>
    <recommendedName>
        <fullName evidence="4">Metal-dependent hydrolase</fullName>
    </recommendedName>
</protein>
<organism evidence="2 3">
    <name type="scientific">Halolamina pelagica</name>
    <dbReference type="NCBI Taxonomy" id="699431"/>
    <lineage>
        <taxon>Archaea</taxon>
        <taxon>Methanobacteriati</taxon>
        <taxon>Methanobacteriota</taxon>
        <taxon>Stenosarchaea group</taxon>
        <taxon>Halobacteria</taxon>
        <taxon>Halobacteriales</taxon>
        <taxon>Haloferacaceae</taxon>
    </lineage>
</organism>
<evidence type="ECO:0008006" key="4">
    <source>
        <dbReference type="Google" id="ProtNLM"/>
    </source>
</evidence>
<dbReference type="STRING" id="699431.SY89_00880"/>
<evidence type="ECO:0000313" key="3">
    <source>
        <dbReference type="Proteomes" id="UP000050535"/>
    </source>
</evidence>
<evidence type="ECO:0000256" key="1">
    <source>
        <dbReference type="SAM" id="Phobius"/>
    </source>
</evidence>
<reference evidence="3" key="1">
    <citation type="submission" date="2013-11" db="EMBL/GenBank/DDBJ databases">
        <authorList>
            <person name="Hoang H.T."/>
            <person name="Killian M.L."/>
            <person name="Madson D.M."/>
            <person name="Arruda P.H.E."/>
            <person name="Sun D."/>
            <person name="Schwartz K.J."/>
            <person name="Yoon K."/>
        </authorList>
    </citation>
    <scope>NUCLEOTIDE SEQUENCE [LARGE SCALE GENOMIC DNA]</scope>
    <source>
        <strain evidence="3">CDK2</strain>
    </source>
</reference>
<name>A0A0P7HU51_9EURY</name>
<sequence length="203" mass="21352">MMVTTHALAGLLLAVPVAFVAPEFAVVAAVAGFSGGVFPDLDMPGQHRRTLHFPVYYSLAAAVAGAVALALPSGWTVGAALFLAAAALHAVSDAAGGGLELRPWEATGERAVYSHYHGRWWRPRRWIRYDGAPEDAVATLALAVPGVLVYDGHVETAVLGAVAVGVGYAAVRRPMIDWAEQAVDRLPPALLDRIPGSLLTDLR</sequence>
<evidence type="ECO:0000313" key="2">
    <source>
        <dbReference type="EMBL" id="KPN30157.1"/>
    </source>
</evidence>
<dbReference type="RefSeq" id="WP_054583228.1">
    <property type="nucleotide sequence ID" value="NZ_LGUC01000001.1"/>
</dbReference>
<keyword evidence="3" id="KW-1185">Reference proteome</keyword>
<proteinExistence type="predicted"/>
<dbReference type="Proteomes" id="UP000050535">
    <property type="component" value="Unassembled WGS sequence"/>
</dbReference>
<dbReference type="PATRIC" id="fig|699431.3.peg.909"/>
<feature type="transmembrane region" description="Helical" evidence="1">
    <location>
        <begin position="56"/>
        <end position="83"/>
    </location>
</feature>
<keyword evidence="1" id="KW-0812">Transmembrane</keyword>
<gene>
    <name evidence="2" type="ORF">SY89_00880</name>
</gene>
<dbReference type="OrthoDB" id="204671at2157"/>
<keyword evidence="1" id="KW-1133">Transmembrane helix</keyword>
<keyword evidence="1" id="KW-0472">Membrane</keyword>